<evidence type="ECO:0000313" key="2">
    <source>
        <dbReference type="EMBL" id="KAG8198856.1"/>
    </source>
</evidence>
<comment type="caution">
    <text evidence="2">The sequence shown here is derived from an EMBL/GenBank/DDBJ whole genome shotgun (WGS) entry which is preliminary data.</text>
</comment>
<keyword evidence="3" id="KW-1185">Reference proteome</keyword>
<dbReference type="Proteomes" id="UP000827092">
    <property type="component" value="Unassembled WGS sequence"/>
</dbReference>
<name>A0AAV6VSX9_9ARAC</name>
<dbReference type="EMBL" id="JAFNEN010000034">
    <property type="protein sequence ID" value="KAG8198856.1"/>
    <property type="molecule type" value="Genomic_DNA"/>
</dbReference>
<feature type="compositionally biased region" description="Acidic residues" evidence="1">
    <location>
        <begin position="46"/>
        <end position="56"/>
    </location>
</feature>
<proteinExistence type="predicted"/>
<dbReference type="AlphaFoldDB" id="A0AAV6VSX9"/>
<evidence type="ECO:0000256" key="1">
    <source>
        <dbReference type="SAM" id="MobiDB-lite"/>
    </source>
</evidence>
<reference evidence="2 3" key="1">
    <citation type="journal article" date="2022" name="Nat. Ecol. Evol.">
        <title>A masculinizing supergene underlies an exaggerated male reproductive morph in a spider.</title>
        <authorList>
            <person name="Hendrickx F."/>
            <person name="De Corte Z."/>
            <person name="Sonet G."/>
            <person name="Van Belleghem S.M."/>
            <person name="Kostlbacher S."/>
            <person name="Vangestel C."/>
        </authorList>
    </citation>
    <scope>NUCLEOTIDE SEQUENCE [LARGE SCALE GENOMIC DNA]</scope>
    <source>
        <strain evidence="2">W744_W776</strain>
    </source>
</reference>
<feature type="region of interest" description="Disordered" evidence="1">
    <location>
        <begin position="1"/>
        <end position="66"/>
    </location>
</feature>
<protein>
    <submittedName>
        <fullName evidence="2">Uncharacterized protein</fullName>
    </submittedName>
</protein>
<sequence length="106" mass="11991">MADVFLTEELEDCADDDNESNSISKMTVVEAESEENTDVPQILLNDNDEEVTEDQSSESNSDMILKEETIESELFEAEDLMVNPDDLLPPVVKLEKYANSEIVFNR</sequence>
<organism evidence="2 3">
    <name type="scientific">Oedothorax gibbosus</name>
    <dbReference type="NCBI Taxonomy" id="931172"/>
    <lineage>
        <taxon>Eukaryota</taxon>
        <taxon>Metazoa</taxon>
        <taxon>Ecdysozoa</taxon>
        <taxon>Arthropoda</taxon>
        <taxon>Chelicerata</taxon>
        <taxon>Arachnida</taxon>
        <taxon>Araneae</taxon>
        <taxon>Araneomorphae</taxon>
        <taxon>Entelegynae</taxon>
        <taxon>Araneoidea</taxon>
        <taxon>Linyphiidae</taxon>
        <taxon>Erigoninae</taxon>
        <taxon>Oedothorax</taxon>
    </lineage>
</organism>
<evidence type="ECO:0000313" key="3">
    <source>
        <dbReference type="Proteomes" id="UP000827092"/>
    </source>
</evidence>
<gene>
    <name evidence="2" type="ORF">JTE90_015073</name>
</gene>
<feature type="compositionally biased region" description="Acidic residues" evidence="1">
    <location>
        <begin position="1"/>
        <end position="19"/>
    </location>
</feature>
<accession>A0AAV6VSX9</accession>